<comment type="caution">
    <text evidence="1">The sequence shown here is derived from an EMBL/GenBank/DDBJ whole genome shotgun (WGS) entry which is preliminary data.</text>
</comment>
<proteinExistence type="predicted"/>
<dbReference type="EMBL" id="JAWSTH010000059">
    <property type="protein sequence ID" value="MDW5596571.1"/>
    <property type="molecule type" value="Genomic_DNA"/>
</dbReference>
<evidence type="ECO:0000313" key="1">
    <source>
        <dbReference type="EMBL" id="MDW5596571.1"/>
    </source>
</evidence>
<name>A0ABU4HTC7_9ACTN</name>
<keyword evidence="2" id="KW-1185">Reference proteome</keyword>
<accession>A0ABU4HTC7</accession>
<dbReference type="RefSeq" id="WP_318599008.1">
    <property type="nucleotide sequence ID" value="NZ_JAWSTH010000059.1"/>
</dbReference>
<dbReference type="Proteomes" id="UP001284601">
    <property type="component" value="Unassembled WGS sequence"/>
</dbReference>
<dbReference type="Pfam" id="PF18143">
    <property type="entry name" value="HAD_SAK_2"/>
    <property type="match status" value="1"/>
</dbReference>
<reference evidence="2" key="1">
    <citation type="submission" date="2023-07" db="EMBL/GenBank/DDBJ databases">
        <title>Conexibacter stalactiti sp. nov., isolated from stalactites in a lava cave and emended description of the genus Conexibacter.</title>
        <authorList>
            <person name="Lee S.D."/>
        </authorList>
    </citation>
    <scope>NUCLEOTIDE SEQUENCE [LARGE SCALE GENOMIC DNA]</scope>
    <source>
        <strain evidence="2">KCTC 39840</strain>
    </source>
</reference>
<sequence>MLFIDVDGVISLFGFPPHSPPPGRFQLVDGIAHYLSATAGEHLRALSARYESVWCTGWEEKAGEHLPHALDLPTSYPHLTFARNPGRVHAHWKLDEIEAYAGARPLAWIDDAHDEECHAWASAREQAGAPTLLVTTAPADGLTAVHVATLTAWADAVPPGAA</sequence>
<evidence type="ECO:0000313" key="2">
    <source>
        <dbReference type="Proteomes" id="UP001284601"/>
    </source>
</evidence>
<evidence type="ECO:0008006" key="3">
    <source>
        <dbReference type="Google" id="ProtNLM"/>
    </source>
</evidence>
<organism evidence="1 2">
    <name type="scientific">Conexibacter stalactiti</name>
    <dbReference type="NCBI Taxonomy" id="1940611"/>
    <lineage>
        <taxon>Bacteria</taxon>
        <taxon>Bacillati</taxon>
        <taxon>Actinomycetota</taxon>
        <taxon>Thermoleophilia</taxon>
        <taxon>Solirubrobacterales</taxon>
        <taxon>Conexibacteraceae</taxon>
        <taxon>Conexibacter</taxon>
    </lineage>
</organism>
<gene>
    <name evidence="1" type="ORF">R7226_19645</name>
</gene>
<protein>
    <recommendedName>
        <fullName evidence="3">Secreted protein</fullName>
    </recommendedName>
</protein>